<proteinExistence type="predicted"/>
<reference evidence="2" key="1">
    <citation type="journal article" date="2014" name="Stand. Genomic Sci.">
        <title>Genome sequence of the exopolysaccharide-producing Salipiger mucosus type strain (DSM 16094(T)), a moderately halophilic member of the Roseobacter clade.</title>
        <authorList>
            <person name="Riedel T."/>
            <person name="Spring S."/>
            <person name="Fiebig A."/>
            <person name="Petersen J."/>
            <person name="Kyrpides N.C."/>
            <person name="Goker M."/>
            <person name="Klenk H.P."/>
        </authorList>
    </citation>
    <scope>NUCLEOTIDE SEQUENCE [LARGE SCALE GENOMIC DNA]</scope>
    <source>
        <strain evidence="2">DSM 16094</strain>
    </source>
</reference>
<accession>S9SCN8</accession>
<protein>
    <submittedName>
        <fullName evidence="1">Uncharacterized protein</fullName>
    </submittedName>
</protein>
<evidence type="ECO:0000313" key="2">
    <source>
        <dbReference type="Proteomes" id="UP000015347"/>
    </source>
</evidence>
<gene>
    <name evidence="1" type="ORF">Salmuc_01774</name>
</gene>
<dbReference type="HOGENOM" id="CLU_3188821_0_0_5"/>
<organism evidence="1 2">
    <name type="scientific">Salipiger mucosus DSM 16094</name>
    <dbReference type="NCBI Taxonomy" id="1123237"/>
    <lineage>
        <taxon>Bacteria</taxon>
        <taxon>Pseudomonadati</taxon>
        <taxon>Pseudomonadota</taxon>
        <taxon>Alphaproteobacteria</taxon>
        <taxon>Rhodobacterales</taxon>
        <taxon>Roseobacteraceae</taxon>
        <taxon>Salipiger</taxon>
    </lineage>
</organism>
<dbReference type="AlphaFoldDB" id="S9SCN8"/>
<evidence type="ECO:0000313" key="1">
    <source>
        <dbReference type="EMBL" id="EPX83999.1"/>
    </source>
</evidence>
<comment type="caution">
    <text evidence="1">The sequence shown here is derived from an EMBL/GenBank/DDBJ whole genome shotgun (WGS) entry which is preliminary data.</text>
</comment>
<keyword evidence="2" id="KW-1185">Reference proteome</keyword>
<name>S9SCN8_9RHOB</name>
<dbReference type="Proteomes" id="UP000015347">
    <property type="component" value="Unassembled WGS sequence"/>
</dbReference>
<sequence length="46" mass="4951">MIVSSPISDCKRVSNESPWSVFVFGLAGTIRAMSVSGKGVYPGYIR</sequence>
<dbReference type="STRING" id="1123237.Salmuc_01774"/>
<dbReference type="EMBL" id="APVH01000013">
    <property type="protein sequence ID" value="EPX83999.1"/>
    <property type="molecule type" value="Genomic_DNA"/>
</dbReference>